<dbReference type="Pfam" id="PF17759">
    <property type="entry name" value="tRNA_synthFbeta"/>
    <property type="match status" value="1"/>
</dbReference>
<proteinExistence type="inferred from homology"/>
<dbReference type="InterPro" id="IPR002547">
    <property type="entry name" value="tRNA-bd_dom"/>
</dbReference>
<dbReference type="HAMAP" id="MF_00283">
    <property type="entry name" value="Phe_tRNA_synth_beta1"/>
    <property type="match status" value="1"/>
</dbReference>
<dbReference type="Pfam" id="PF03147">
    <property type="entry name" value="FDX-ACB"/>
    <property type="match status" value="1"/>
</dbReference>
<dbReference type="InterPro" id="IPR005146">
    <property type="entry name" value="B3/B4_tRNA-bd"/>
</dbReference>
<dbReference type="SUPFAM" id="SSF55681">
    <property type="entry name" value="Class II aaRS and biotin synthetases"/>
    <property type="match status" value="1"/>
</dbReference>
<dbReference type="CDD" id="cd00769">
    <property type="entry name" value="PheRS_beta_core"/>
    <property type="match status" value="1"/>
</dbReference>
<dbReference type="NCBIfam" id="TIGR00472">
    <property type="entry name" value="pheT_bact"/>
    <property type="match status" value="1"/>
</dbReference>
<dbReference type="InterPro" id="IPR005121">
    <property type="entry name" value="Fdx_antiC-bd"/>
</dbReference>
<comment type="catalytic activity">
    <reaction evidence="18">
        <text>tRNA(Phe) + L-phenylalanine + ATP = L-phenylalanyl-tRNA(Phe) + AMP + diphosphate + H(+)</text>
        <dbReference type="Rhea" id="RHEA:19413"/>
        <dbReference type="Rhea" id="RHEA-COMP:9668"/>
        <dbReference type="Rhea" id="RHEA-COMP:9699"/>
        <dbReference type="ChEBI" id="CHEBI:15378"/>
        <dbReference type="ChEBI" id="CHEBI:30616"/>
        <dbReference type="ChEBI" id="CHEBI:33019"/>
        <dbReference type="ChEBI" id="CHEBI:58095"/>
        <dbReference type="ChEBI" id="CHEBI:78442"/>
        <dbReference type="ChEBI" id="CHEBI:78531"/>
        <dbReference type="ChEBI" id="CHEBI:456215"/>
        <dbReference type="EC" id="6.1.1.20"/>
    </reaction>
</comment>
<evidence type="ECO:0000256" key="3">
    <source>
        <dbReference type="ARBA" id="ARBA00008653"/>
    </source>
</evidence>
<dbReference type="InterPro" id="IPR005147">
    <property type="entry name" value="tRNA_synthase_B5-dom"/>
</dbReference>
<dbReference type="SUPFAM" id="SSF56037">
    <property type="entry name" value="PheT/TilS domain"/>
    <property type="match status" value="1"/>
</dbReference>
<dbReference type="SUPFAM" id="SSF46955">
    <property type="entry name" value="Putative DNA-binding domain"/>
    <property type="match status" value="1"/>
</dbReference>
<evidence type="ECO:0000256" key="1">
    <source>
        <dbReference type="ARBA" id="ARBA00001946"/>
    </source>
</evidence>
<dbReference type="FunFam" id="3.50.40.10:FF:000001">
    <property type="entry name" value="Phenylalanine--tRNA ligase beta subunit"/>
    <property type="match status" value="1"/>
</dbReference>
<evidence type="ECO:0000256" key="16">
    <source>
        <dbReference type="ARBA" id="ARBA00023146"/>
    </source>
</evidence>
<dbReference type="GO" id="GO:0005524">
    <property type="term" value="F:ATP binding"/>
    <property type="evidence" value="ECO:0007669"/>
    <property type="project" value="UniProtKB-KW"/>
</dbReference>
<comment type="cofactor">
    <cofactor evidence="1">
        <name>Mg(2+)</name>
        <dbReference type="ChEBI" id="CHEBI:18420"/>
    </cofactor>
</comment>
<dbReference type="Gene3D" id="3.30.70.380">
    <property type="entry name" value="Ferrodoxin-fold anticodon-binding domain"/>
    <property type="match status" value="1"/>
</dbReference>
<evidence type="ECO:0000259" key="21">
    <source>
        <dbReference type="PROSITE" id="PS51483"/>
    </source>
</evidence>
<evidence type="ECO:0000256" key="5">
    <source>
        <dbReference type="ARBA" id="ARBA00012814"/>
    </source>
</evidence>
<dbReference type="PROSITE" id="PS51447">
    <property type="entry name" value="FDX_ACB"/>
    <property type="match status" value="1"/>
</dbReference>
<evidence type="ECO:0000256" key="13">
    <source>
        <dbReference type="ARBA" id="ARBA00022842"/>
    </source>
</evidence>
<evidence type="ECO:0000259" key="20">
    <source>
        <dbReference type="PROSITE" id="PS51447"/>
    </source>
</evidence>
<dbReference type="EMBL" id="CAADRM010000144">
    <property type="protein sequence ID" value="VFU18121.1"/>
    <property type="molecule type" value="Genomic_DNA"/>
</dbReference>
<dbReference type="SUPFAM" id="SSF54991">
    <property type="entry name" value="Anticodon-binding domain of PheRS"/>
    <property type="match status" value="1"/>
</dbReference>
<evidence type="ECO:0000256" key="12">
    <source>
        <dbReference type="ARBA" id="ARBA00022840"/>
    </source>
</evidence>
<dbReference type="Pfam" id="PF03484">
    <property type="entry name" value="B5"/>
    <property type="match status" value="1"/>
</dbReference>
<dbReference type="EC" id="6.1.1.20" evidence="5"/>
<evidence type="ECO:0000256" key="2">
    <source>
        <dbReference type="ARBA" id="ARBA00004496"/>
    </source>
</evidence>
<evidence type="ECO:0000256" key="17">
    <source>
        <dbReference type="ARBA" id="ARBA00033189"/>
    </source>
</evidence>
<dbReference type="SMART" id="SM00896">
    <property type="entry name" value="FDX-ACB"/>
    <property type="match status" value="1"/>
</dbReference>
<comment type="subcellular location">
    <subcellularLocation>
        <location evidence="2">Cytoplasm</location>
    </subcellularLocation>
</comment>
<dbReference type="GO" id="GO:0000287">
    <property type="term" value="F:magnesium ion binding"/>
    <property type="evidence" value="ECO:0007669"/>
    <property type="project" value="InterPro"/>
</dbReference>
<dbReference type="GO" id="GO:0006432">
    <property type="term" value="P:phenylalanyl-tRNA aminoacylation"/>
    <property type="evidence" value="ECO:0007669"/>
    <property type="project" value="InterPro"/>
</dbReference>
<evidence type="ECO:0000256" key="18">
    <source>
        <dbReference type="ARBA" id="ARBA00049255"/>
    </source>
</evidence>
<dbReference type="PROSITE" id="PS50886">
    <property type="entry name" value="TRBD"/>
    <property type="match status" value="1"/>
</dbReference>
<organism evidence="22">
    <name type="scientific">anaerobic digester metagenome</name>
    <dbReference type="NCBI Taxonomy" id="1263854"/>
    <lineage>
        <taxon>unclassified sequences</taxon>
        <taxon>metagenomes</taxon>
        <taxon>ecological metagenomes</taxon>
    </lineage>
</organism>
<evidence type="ECO:0000256" key="8">
    <source>
        <dbReference type="ARBA" id="ARBA00022555"/>
    </source>
</evidence>
<keyword evidence="9 22" id="KW-0436">Ligase</keyword>
<dbReference type="AlphaFoldDB" id="A0A485M6Y5"/>
<feature type="domain" description="B5" evidence="21">
    <location>
        <begin position="400"/>
        <end position="476"/>
    </location>
</feature>
<dbReference type="GO" id="GO:0000049">
    <property type="term" value="F:tRNA binding"/>
    <property type="evidence" value="ECO:0007669"/>
    <property type="project" value="UniProtKB-KW"/>
</dbReference>
<keyword evidence="14" id="KW-0694">RNA-binding</keyword>
<dbReference type="PANTHER" id="PTHR10947:SF0">
    <property type="entry name" value="PHENYLALANINE--TRNA LIGASE BETA SUBUNIT"/>
    <property type="match status" value="1"/>
</dbReference>
<keyword evidence="8" id="KW-0820">tRNA-binding</keyword>
<keyword evidence="16" id="KW-0030">Aminoacyl-tRNA synthetase</keyword>
<dbReference type="InterPro" id="IPR004532">
    <property type="entry name" value="Phe-tRNA-ligase_IIc_bsu_bact"/>
</dbReference>
<comment type="similarity">
    <text evidence="3">Belongs to the phenylalanyl-tRNA synthetase beta subunit family. Type 1 subfamily.</text>
</comment>
<evidence type="ECO:0000256" key="11">
    <source>
        <dbReference type="ARBA" id="ARBA00022741"/>
    </source>
</evidence>
<name>A0A485M6Y5_9ZZZZ</name>
<accession>A0A485M6Y5</accession>
<evidence type="ECO:0000313" key="22">
    <source>
        <dbReference type="EMBL" id="VFU18121.1"/>
    </source>
</evidence>
<keyword evidence="10" id="KW-0479">Metal-binding</keyword>
<dbReference type="InterPro" id="IPR033714">
    <property type="entry name" value="tRNA_bind_bactPheRS"/>
</dbReference>
<evidence type="ECO:0000256" key="14">
    <source>
        <dbReference type="ARBA" id="ARBA00022884"/>
    </source>
</evidence>
<dbReference type="Gene3D" id="3.30.930.10">
    <property type="entry name" value="Bira Bifunctional Protein, Domain 2"/>
    <property type="match status" value="1"/>
</dbReference>
<dbReference type="Gene3D" id="3.30.56.10">
    <property type="match status" value="2"/>
</dbReference>
<evidence type="ECO:0000256" key="7">
    <source>
        <dbReference type="ARBA" id="ARBA00022490"/>
    </source>
</evidence>
<keyword evidence="13" id="KW-0460">Magnesium</keyword>
<dbReference type="Gene3D" id="3.50.40.10">
    <property type="entry name" value="Phenylalanyl-trna Synthetase, Chain B, domain 3"/>
    <property type="match status" value="1"/>
</dbReference>
<dbReference type="Pfam" id="PF01588">
    <property type="entry name" value="tRNA_bind"/>
    <property type="match status" value="1"/>
</dbReference>
<dbReference type="PROSITE" id="PS51483">
    <property type="entry name" value="B5"/>
    <property type="match status" value="1"/>
</dbReference>
<gene>
    <name evidence="22" type="primary">pheT</name>
    <name evidence="22" type="ORF">SCFA_770015</name>
</gene>
<keyword evidence="12" id="KW-0067">ATP-binding</keyword>
<evidence type="ECO:0000256" key="9">
    <source>
        <dbReference type="ARBA" id="ARBA00022598"/>
    </source>
</evidence>
<dbReference type="CDD" id="cd02796">
    <property type="entry name" value="tRNA_bind_bactPheRS"/>
    <property type="match status" value="1"/>
</dbReference>
<dbReference type="Pfam" id="PF03483">
    <property type="entry name" value="B3_4"/>
    <property type="match status" value="1"/>
</dbReference>
<protein>
    <recommendedName>
        <fullName evidence="6">Phenylalanine--tRNA ligase beta subunit</fullName>
        <ecNumber evidence="5">6.1.1.20</ecNumber>
    </recommendedName>
    <alternativeName>
        <fullName evidence="17">Phenylalanyl-tRNA synthetase beta subunit</fullName>
    </alternativeName>
</protein>
<dbReference type="GO" id="GO:0004826">
    <property type="term" value="F:phenylalanine-tRNA ligase activity"/>
    <property type="evidence" value="ECO:0007669"/>
    <property type="project" value="UniProtKB-EC"/>
</dbReference>
<evidence type="ECO:0000256" key="4">
    <source>
        <dbReference type="ARBA" id="ARBA00011209"/>
    </source>
</evidence>
<dbReference type="InterPro" id="IPR012340">
    <property type="entry name" value="NA-bd_OB-fold"/>
</dbReference>
<keyword evidence="11" id="KW-0547">Nucleotide-binding</keyword>
<dbReference type="InterPro" id="IPR020825">
    <property type="entry name" value="Phe-tRNA_synthase-like_B3/B4"/>
</dbReference>
<reference evidence="22" key="1">
    <citation type="submission" date="2019-03" db="EMBL/GenBank/DDBJ databases">
        <authorList>
            <person name="Hao L."/>
        </authorList>
    </citation>
    <scope>NUCLEOTIDE SEQUENCE</scope>
</reference>
<dbReference type="InterPro" id="IPR041616">
    <property type="entry name" value="PheRS_beta_core"/>
</dbReference>
<keyword evidence="7" id="KW-0963">Cytoplasm</keyword>
<dbReference type="Gene3D" id="2.40.50.140">
    <property type="entry name" value="Nucleic acid-binding proteins"/>
    <property type="match status" value="1"/>
</dbReference>
<evidence type="ECO:0000256" key="15">
    <source>
        <dbReference type="ARBA" id="ARBA00022917"/>
    </source>
</evidence>
<feature type="domain" description="TRNA-binding" evidence="19">
    <location>
        <begin position="38"/>
        <end position="146"/>
    </location>
</feature>
<dbReference type="SMART" id="SM00874">
    <property type="entry name" value="B5"/>
    <property type="match status" value="1"/>
</dbReference>
<dbReference type="SMART" id="SM00873">
    <property type="entry name" value="B3_4"/>
    <property type="match status" value="1"/>
</dbReference>
<dbReference type="NCBIfam" id="NF045760">
    <property type="entry name" value="YtpR"/>
    <property type="match status" value="1"/>
</dbReference>
<comment type="subunit">
    <text evidence="4">Tetramer of two alpha and two beta subunits.</text>
</comment>
<evidence type="ECO:0000259" key="19">
    <source>
        <dbReference type="PROSITE" id="PS50886"/>
    </source>
</evidence>
<dbReference type="PANTHER" id="PTHR10947">
    <property type="entry name" value="PHENYLALANYL-TRNA SYNTHETASE BETA CHAIN AND LEUCINE-RICH REPEAT-CONTAINING PROTEIN 47"/>
    <property type="match status" value="1"/>
</dbReference>
<feature type="domain" description="FDX-ACB" evidence="20">
    <location>
        <begin position="690"/>
        <end position="783"/>
    </location>
</feature>
<dbReference type="SUPFAM" id="SSF50249">
    <property type="entry name" value="Nucleic acid-binding proteins"/>
    <property type="match status" value="1"/>
</dbReference>
<evidence type="ECO:0000256" key="10">
    <source>
        <dbReference type="ARBA" id="ARBA00022723"/>
    </source>
</evidence>
<dbReference type="InterPro" id="IPR045060">
    <property type="entry name" value="Phe-tRNA-ligase_IIc_bsu"/>
</dbReference>
<dbReference type="InterPro" id="IPR045864">
    <property type="entry name" value="aa-tRNA-synth_II/BPL/LPL"/>
</dbReference>
<dbReference type="InterPro" id="IPR009061">
    <property type="entry name" value="DNA-bd_dom_put_sf"/>
</dbReference>
<evidence type="ECO:0000256" key="6">
    <source>
        <dbReference type="ARBA" id="ARBA00017032"/>
    </source>
</evidence>
<dbReference type="GO" id="GO:0009328">
    <property type="term" value="C:phenylalanine-tRNA ligase complex"/>
    <property type="evidence" value="ECO:0007669"/>
    <property type="project" value="TreeGrafter"/>
</dbReference>
<sequence length="784" mass="87161">MRLGYKWILEYLDIKREAREVADALTMSGTEVEEIIHETIPREVICARLIEVKQHPDADKLKLCIVDTGSETLQVVCGAPNCREGMLSAFAPIGTDLGPGMKVKKAKIRGVESFGVLVSERELGLTDDHTGIMEIEADLKAGDVLVDALDLEDWVFEINVTPNRGDCLSVIGIARELSAVFGAELKRPDLSLVESDPPASQRLSVEILDKDACPRYAARVLQGVKIGKSPFTMRRRLFQAGVRAISNIVDVTNYVMLEYGQPLHAFDSSFIAGGGIVVRKAREGELFTTLDSVERRLGPDDLLICDKEKPVALAGVMGGENSEIMDTTTDVVLESAFFDPVGIRRTSKCLNLSTEASYRFERGIDPGIQAEAATRAAHLMQKLAGARVLKGVVDVNHLDLKPRRIALRKSYLSRVLGMGTIDDRDVEAILTRLGFVLTGTKDGWNVDSPAFRHDVTREIDLVEEFIRVFGMDKVNAELPTFRPVISPVERLNFDNLRTAMSAMGYTEVITYSFISPRWNVFFRDKTLELLNPISDEMKVMRSSLIPGLAMVTGRNKSLQRRDMSLFEIGKCFIPTEKGRLPHESVRLGAVLTGQREETHWSGKPRDVDFYDMKGLAEALLPGLSVKPSEHPFYKPGYQADILLGERIVGHLGALSEDILSMLDITDEVYAMEADADAVLSKTFKGVQEIPKFPMTWRDLSLVADEGVAYSEILKTIEGLKIRELRQITAVDIYTGEKLGPGKKGITIRLTYQSETRTLEDSIINKWQDKVIQTLSSELGIQLRQ</sequence>
<keyword evidence="15" id="KW-0648">Protein biosynthesis</keyword>
<dbReference type="InterPro" id="IPR036690">
    <property type="entry name" value="Fdx_antiC-bd_sf"/>
</dbReference>